<protein>
    <submittedName>
        <fullName evidence="7">Protein Ycf2</fullName>
    </submittedName>
</protein>
<evidence type="ECO:0000313" key="8">
    <source>
        <dbReference type="Proteomes" id="UP001604277"/>
    </source>
</evidence>
<dbReference type="PANTHER" id="PTHR33078:SF100">
    <property type="entry name" value="PROTEIN YCF2"/>
    <property type="match status" value="1"/>
</dbReference>
<comment type="subcellular location">
    <subcellularLocation>
        <location evidence="2">Plastid</location>
    </subcellularLocation>
</comment>
<dbReference type="PANTHER" id="PTHR33078">
    <property type="entry name" value="PROTEIN YCF2-RELATED"/>
    <property type="match status" value="1"/>
</dbReference>
<dbReference type="GO" id="GO:0009536">
    <property type="term" value="C:plastid"/>
    <property type="evidence" value="ECO:0007669"/>
    <property type="project" value="UniProtKB-SubCell"/>
</dbReference>
<keyword evidence="5" id="KW-0547">Nucleotide-binding</keyword>
<evidence type="ECO:0000256" key="1">
    <source>
        <dbReference type="ARBA" id="ARBA00002329"/>
    </source>
</evidence>
<keyword evidence="4" id="KW-0934">Plastid</keyword>
<evidence type="ECO:0000256" key="3">
    <source>
        <dbReference type="ARBA" id="ARBA00009361"/>
    </source>
</evidence>
<name>A0ABD1TAC8_9LAMI</name>
<dbReference type="EMBL" id="JBFOLJ010000009">
    <property type="protein sequence ID" value="KAL2509498.1"/>
    <property type="molecule type" value="Genomic_DNA"/>
</dbReference>
<evidence type="ECO:0000313" key="7">
    <source>
        <dbReference type="EMBL" id="KAL2509498.1"/>
    </source>
</evidence>
<dbReference type="GO" id="GO:0005524">
    <property type="term" value="F:ATP binding"/>
    <property type="evidence" value="ECO:0007669"/>
    <property type="project" value="UniProtKB-KW"/>
</dbReference>
<sequence>MDHQRMISVSGTGRSYLVKYLATNSYIPFITVFLNKFLDNKPKGFLIDDINIDDSDDIDASDDIDRDLDTELELPNYDECANYGYDAGNRPILYHPSIRISKSNISLHNMDSKHS</sequence>
<organism evidence="7 8">
    <name type="scientific">Forsythia ovata</name>
    <dbReference type="NCBI Taxonomy" id="205694"/>
    <lineage>
        <taxon>Eukaryota</taxon>
        <taxon>Viridiplantae</taxon>
        <taxon>Streptophyta</taxon>
        <taxon>Embryophyta</taxon>
        <taxon>Tracheophyta</taxon>
        <taxon>Spermatophyta</taxon>
        <taxon>Magnoliopsida</taxon>
        <taxon>eudicotyledons</taxon>
        <taxon>Gunneridae</taxon>
        <taxon>Pentapetalae</taxon>
        <taxon>asterids</taxon>
        <taxon>lamiids</taxon>
        <taxon>Lamiales</taxon>
        <taxon>Oleaceae</taxon>
        <taxon>Forsythieae</taxon>
        <taxon>Forsythia</taxon>
    </lineage>
</organism>
<dbReference type="AlphaFoldDB" id="A0ABD1TAC8"/>
<accession>A0ABD1TAC8</accession>
<gene>
    <name evidence="7" type="ORF">Fot_33145</name>
</gene>
<comment type="function">
    <text evidence="1">Probable ATPase of unknown function. Its presence in a non-photosynthetic plant (Epifagus virginiana) and experiments in tobacco indicate that it has an essential function which is probably not related to photosynthesis.</text>
</comment>
<comment type="caution">
    <text evidence="7">The sequence shown here is derived from an EMBL/GenBank/DDBJ whole genome shotgun (WGS) entry which is preliminary data.</text>
</comment>
<evidence type="ECO:0000256" key="4">
    <source>
        <dbReference type="ARBA" id="ARBA00022640"/>
    </source>
</evidence>
<keyword evidence="6" id="KW-0067">ATP-binding</keyword>
<keyword evidence="8" id="KW-1185">Reference proteome</keyword>
<reference evidence="8" key="1">
    <citation type="submission" date="2024-07" db="EMBL/GenBank/DDBJ databases">
        <title>Two chromosome-level genome assemblies of Korean endemic species Abeliophyllum distichum and Forsythia ovata (Oleaceae).</title>
        <authorList>
            <person name="Jang H."/>
        </authorList>
    </citation>
    <scope>NUCLEOTIDE SEQUENCE [LARGE SCALE GENOMIC DNA]</scope>
</reference>
<dbReference type="Proteomes" id="UP001604277">
    <property type="component" value="Unassembled WGS sequence"/>
</dbReference>
<comment type="similarity">
    <text evidence="3">Belongs to the Ycf2 family.</text>
</comment>
<evidence type="ECO:0000256" key="6">
    <source>
        <dbReference type="ARBA" id="ARBA00022840"/>
    </source>
</evidence>
<proteinExistence type="inferred from homology"/>
<evidence type="ECO:0000256" key="2">
    <source>
        <dbReference type="ARBA" id="ARBA00004474"/>
    </source>
</evidence>
<evidence type="ECO:0000256" key="5">
    <source>
        <dbReference type="ARBA" id="ARBA00022741"/>
    </source>
</evidence>